<dbReference type="OrthoDB" id="2965348at2"/>
<name>A0A845FCP9_9BACI</name>
<gene>
    <name evidence="1" type="ORF">GLW00_15465</name>
</gene>
<evidence type="ECO:0000313" key="1">
    <source>
        <dbReference type="EMBL" id="MYL72242.1"/>
    </source>
</evidence>
<proteinExistence type="predicted"/>
<protein>
    <submittedName>
        <fullName evidence="1">DUF2507 domain-containing protein</fullName>
    </submittedName>
</protein>
<reference evidence="1 2" key="1">
    <citation type="submission" date="2019-11" db="EMBL/GenBank/DDBJ databases">
        <title>Genome sequences of 17 halophilic strains isolated from different environments.</title>
        <authorList>
            <person name="Furrow R.E."/>
        </authorList>
    </citation>
    <scope>NUCLEOTIDE SEQUENCE [LARGE SCALE GENOMIC DNA]</scope>
    <source>
        <strain evidence="1 2">SL-4</strain>
    </source>
</reference>
<dbReference type="SUPFAM" id="SSF111126">
    <property type="entry name" value="Ligand-binding domain in the NO signalling and Golgi transport"/>
    <property type="match status" value="1"/>
</dbReference>
<dbReference type="InterPro" id="IPR019642">
    <property type="entry name" value="DUF2507"/>
</dbReference>
<evidence type="ECO:0000313" key="2">
    <source>
        <dbReference type="Proteomes" id="UP000450457"/>
    </source>
</evidence>
<sequence length="147" mass="17269">MSVLKESTKLTTGNISSLVGTGAGFDLMRYYTLPDFLGKDAPYLLYYMGKNMARQTEISTLDELYEFFQYMGWGELILVKEKRKELIFNLSGHMIEKRLNQKMFEVDFRMECGFMAEIICQIYDHTYECFEEKNHKENYVEITALKG</sequence>
<dbReference type="AlphaFoldDB" id="A0A845FCP9"/>
<accession>A0A845FCP9</accession>
<dbReference type="Pfam" id="PF10702">
    <property type="entry name" value="DUF2507"/>
    <property type="match status" value="1"/>
</dbReference>
<dbReference type="Proteomes" id="UP000450457">
    <property type="component" value="Unassembled WGS sequence"/>
</dbReference>
<dbReference type="EMBL" id="WMFA01000007">
    <property type="protein sequence ID" value="MYL72242.1"/>
    <property type="molecule type" value="Genomic_DNA"/>
</dbReference>
<organism evidence="1 2">
    <name type="scientific">Halobacillus litoralis</name>
    <dbReference type="NCBI Taxonomy" id="45668"/>
    <lineage>
        <taxon>Bacteria</taxon>
        <taxon>Bacillati</taxon>
        <taxon>Bacillota</taxon>
        <taxon>Bacilli</taxon>
        <taxon>Bacillales</taxon>
        <taxon>Bacillaceae</taxon>
        <taxon>Halobacillus</taxon>
    </lineage>
</organism>
<dbReference type="InterPro" id="IPR024096">
    <property type="entry name" value="NO_sig/Golgi_transp_ligand-bd"/>
</dbReference>
<dbReference type="Gene3D" id="3.30.1380.20">
    <property type="entry name" value="Trafficking protein particle complex subunit 3"/>
    <property type="match status" value="1"/>
</dbReference>
<comment type="caution">
    <text evidence="1">The sequence shown here is derived from an EMBL/GenBank/DDBJ whole genome shotgun (WGS) entry which is preliminary data.</text>
</comment>